<dbReference type="Proteomes" id="UP000245702">
    <property type="component" value="Unassembled WGS sequence"/>
</dbReference>
<protein>
    <submittedName>
        <fullName evidence="10">Undecaprenyl phosphate-alpha-4-amino-4-deoxy-L-arabinose arabinosyl transferase</fullName>
        <ecNumber evidence="10">2.4.2.43</ecNumber>
    </submittedName>
</protein>
<dbReference type="RefSeq" id="WP_075757038.1">
    <property type="nucleotide sequence ID" value="NZ_CP146991.1"/>
</dbReference>
<evidence type="ECO:0000256" key="3">
    <source>
        <dbReference type="ARBA" id="ARBA00022676"/>
    </source>
</evidence>
<evidence type="ECO:0000313" key="11">
    <source>
        <dbReference type="Proteomes" id="UP000245702"/>
    </source>
</evidence>
<evidence type="ECO:0000256" key="6">
    <source>
        <dbReference type="ARBA" id="ARBA00022989"/>
    </source>
</evidence>
<comment type="subcellular location">
    <subcellularLocation>
        <location evidence="1">Cell membrane</location>
        <topology evidence="1">Multi-pass membrane protein</topology>
    </subcellularLocation>
</comment>
<dbReference type="GO" id="GO:0103015">
    <property type="term" value="F:4-amino-4-deoxy-L-arabinose transferase activity"/>
    <property type="evidence" value="ECO:0007669"/>
    <property type="project" value="UniProtKB-EC"/>
</dbReference>
<feature type="transmembrane region" description="Helical" evidence="8">
    <location>
        <begin position="283"/>
        <end position="303"/>
    </location>
</feature>
<keyword evidence="11" id="KW-1185">Reference proteome</keyword>
<evidence type="ECO:0000256" key="8">
    <source>
        <dbReference type="SAM" id="Phobius"/>
    </source>
</evidence>
<feature type="transmembrane region" description="Helical" evidence="8">
    <location>
        <begin position="116"/>
        <end position="136"/>
    </location>
</feature>
<feature type="domain" description="Glycosyltransferase RgtA/B/C/D-like" evidence="9">
    <location>
        <begin position="64"/>
        <end position="215"/>
    </location>
</feature>
<organism evidence="10 11">
    <name type="scientific">Sporomusa sphaeroides DSM 2875</name>
    <dbReference type="NCBI Taxonomy" id="1337886"/>
    <lineage>
        <taxon>Bacteria</taxon>
        <taxon>Bacillati</taxon>
        <taxon>Bacillota</taxon>
        <taxon>Negativicutes</taxon>
        <taxon>Selenomonadales</taxon>
        <taxon>Sporomusaceae</taxon>
        <taxon>Sporomusa</taxon>
    </lineage>
</organism>
<dbReference type="PANTHER" id="PTHR33908:SF3">
    <property type="entry name" value="UNDECAPRENYL PHOSPHATE-ALPHA-4-AMINO-4-DEOXY-L-ARABINOSE ARABINOSYL TRANSFERASE"/>
    <property type="match status" value="1"/>
</dbReference>
<feature type="transmembrane region" description="Helical" evidence="8">
    <location>
        <begin position="201"/>
        <end position="222"/>
    </location>
</feature>
<keyword evidence="7 8" id="KW-0472">Membrane</keyword>
<keyword evidence="3 10" id="KW-0328">Glycosyltransferase</keyword>
<comment type="caution">
    <text evidence="10">The sequence shown here is derived from an EMBL/GenBank/DDBJ whole genome shotgun (WGS) entry which is preliminary data.</text>
</comment>
<dbReference type="InterPro" id="IPR038731">
    <property type="entry name" value="RgtA/B/C-like"/>
</dbReference>
<evidence type="ECO:0000256" key="4">
    <source>
        <dbReference type="ARBA" id="ARBA00022679"/>
    </source>
</evidence>
<name>A0ABM9WA11_9FIRM</name>
<gene>
    <name evidence="10" type="primary">arnT_1</name>
    <name evidence="10" type="ORF">SSPH_04091</name>
</gene>
<feature type="transmembrane region" description="Helical" evidence="8">
    <location>
        <begin position="156"/>
        <end position="189"/>
    </location>
</feature>
<evidence type="ECO:0000256" key="7">
    <source>
        <dbReference type="ARBA" id="ARBA00023136"/>
    </source>
</evidence>
<keyword evidence="4 10" id="KW-0808">Transferase</keyword>
<feature type="transmembrane region" description="Helical" evidence="8">
    <location>
        <begin position="339"/>
        <end position="362"/>
    </location>
</feature>
<keyword evidence="5 8" id="KW-0812">Transmembrane</keyword>
<feature type="transmembrane region" description="Helical" evidence="8">
    <location>
        <begin position="368"/>
        <end position="388"/>
    </location>
</feature>
<evidence type="ECO:0000256" key="5">
    <source>
        <dbReference type="ARBA" id="ARBA00022692"/>
    </source>
</evidence>
<dbReference type="Pfam" id="PF13231">
    <property type="entry name" value="PMT_2"/>
    <property type="match status" value="1"/>
</dbReference>
<feature type="transmembrane region" description="Helical" evidence="8">
    <location>
        <begin position="85"/>
        <end position="104"/>
    </location>
</feature>
<keyword evidence="2" id="KW-1003">Cell membrane</keyword>
<feature type="transmembrane region" description="Helical" evidence="8">
    <location>
        <begin position="7"/>
        <end position="26"/>
    </location>
</feature>
<accession>A0ABM9WA11</accession>
<dbReference type="InterPro" id="IPR050297">
    <property type="entry name" value="LipidA_mod_glycosyltrf_83"/>
</dbReference>
<dbReference type="EC" id="2.4.2.43" evidence="10"/>
<evidence type="ECO:0000256" key="1">
    <source>
        <dbReference type="ARBA" id="ARBA00004651"/>
    </source>
</evidence>
<dbReference type="EMBL" id="FCOW01000034">
    <property type="protein sequence ID" value="CVK21404.1"/>
    <property type="molecule type" value="Genomic_DNA"/>
</dbReference>
<feature type="transmembrane region" description="Helical" evidence="8">
    <location>
        <begin position="251"/>
        <end position="274"/>
    </location>
</feature>
<reference evidence="10 11" key="1">
    <citation type="submission" date="2016-01" db="EMBL/GenBank/DDBJ databases">
        <authorList>
            <person name="Brown R."/>
        </authorList>
    </citation>
    <scope>NUCLEOTIDE SEQUENCE [LARGE SCALE GENOMIC DNA]</scope>
    <source>
        <strain evidence="10">Sporomusa sphaeroides DSM 2875</strain>
    </source>
</reference>
<feature type="transmembrane region" description="Helical" evidence="8">
    <location>
        <begin position="395"/>
        <end position="414"/>
    </location>
</feature>
<feature type="transmembrane region" description="Helical" evidence="8">
    <location>
        <begin position="309"/>
        <end position="327"/>
    </location>
</feature>
<evidence type="ECO:0000313" key="10">
    <source>
        <dbReference type="EMBL" id="CVK21404.1"/>
    </source>
</evidence>
<sequence>MMTNKKVWFSLLIILCTAGILMFAFLGTHPLMDPDEPVYAETAREMLQSQDFISPRIYGDFWYDKPPLYYWLVAAAFKFFGMSEFAARFPSAVFAVGGAVLVYVSGRKLFNERAGLLAALVLVTSLEYFYLGNAAVTDMSLTFFLTAALLAFLHRQYYLLFGFAALAVLTKGPVALFFCGVIILLYQVFTGNVKILKTMKVVRGSLLFAAIALPWYAAMYSFHGMDFIDTFLGFHNVTRFLQPEHTAGAVWYYYIPVLILGFFPWSAFLAQALFTGLKEKGEYYNTCVFLIIWAAVVFMFFSISQTKLVSYILPMYPPLALLTGYYFDKIWAGQQYRALNAAAVIFGMAAVFLITGLFYAGAGVVVELLPSVKIMAVLLALLAVFVLFQSVRHNFRAVFTAHVLGMMLFLALLMTHTLPVITPEFSVKSFVDEFNQHYDRQAPVYVEKFYRPGFLYYSGMAGIELSREDLQAVAAGKNAYLVMKKNNYEKLSPEIQAQFQVLVIQADKVLLFHENNYRILGED</sequence>
<evidence type="ECO:0000256" key="2">
    <source>
        <dbReference type="ARBA" id="ARBA00022475"/>
    </source>
</evidence>
<evidence type="ECO:0000259" key="9">
    <source>
        <dbReference type="Pfam" id="PF13231"/>
    </source>
</evidence>
<dbReference type="PANTHER" id="PTHR33908">
    <property type="entry name" value="MANNOSYLTRANSFERASE YKCB-RELATED"/>
    <property type="match status" value="1"/>
</dbReference>
<keyword evidence="6 8" id="KW-1133">Transmembrane helix</keyword>
<proteinExistence type="predicted"/>